<evidence type="ECO:0000259" key="6">
    <source>
        <dbReference type="PROSITE" id="PS50095"/>
    </source>
</evidence>
<keyword evidence="2" id="KW-0223">Dioxygenase</keyword>
<sequence length="298" mass="33346">MATYQVEVSTGDMAYAGTWDHISVTLVGTAGQSQKTELNGWGRDFGVGSIRTYSVTTPSSLGTLLLLRLDKEPVMLLPDNLWFCRSVRVSTPEGTNHLFPCYRWISRGELVGVIEHYYPSDADVQRDSELQEWISDIFTYAFLGEKASGCPQSFSSVKDLVKFVTMIIFNSSAQHSAVNNCQFDYQFWVPNVSMLLVSAPPSTKGQSTMQTVLDALPNVGSTATNAQMCWTLSYQYSDLVPLGCFPNQRFDEPVVMQLMKDFEAELANLEEEIIERNKTLPLPYPYLLPSQIEKSIAL</sequence>
<dbReference type="InterPro" id="IPR036226">
    <property type="entry name" value="LipOase_C_sf"/>
</dbReference>
<dbReference type="InterPro" id="IPR036392">
    <property type="entry name" value="PLAT/LH2_dom_sf"/>
</dbReference>
<dbReference type="Pfam" id="PF00305">
    <property type="entry name" value="Lipoxygenase"/>
    <property type="match status" value="1"/>
</dbReference>
<organism evidence="8 9">
    <name type="scientific">Knipowitschia caucasica</name>
    <name type="common">Caucasian dwarf goby</name>
    <name type="synonym">Pomatoschistus caucasicus</name>
    <dbReference type="NCBI Taxonomy" id="637954"/>
    <lineage>
        <taxon>Eukaryota</taxon>
        <taxon>Metazoa</taxon>
        <taxon>Chordata</taxon>
        <taxon>Craniata</taxon>
        <taxon>Vertebrata</taxon>
        <taxon>Euteleostomi</taxon>
        <taxon>Actinopterygii</taxon>
        <taxon>Neopterygii</taxon>
        <taxon>Teleostei</taxon>
        <taxon>Neoteleostei</taxon>
        <taxon>Acanthomorphata</taxon>
        <taxon>Gobiaria</taxon>
        <taxon>Gobiiformes</taxon>
        <taxon>Gobioidei</taxon>
        <taxon>Gobiidae</taxon>
        <taxon>Gobiinae</taxon>
        <taxon>Knipowitschia</taxon>
    </lineage>
</organism>
<evidence type="ECO:0000313" key="9">
    <source>
        <dbReference type="Proteomes" id="UP001497482"/>
    </source>
</evidence>
<dbReference type="SMART" id="SM00308">
    <property type="entry name" value="LH2"/>
    <property type="match status" value="1"/>
</dbReference>
<dbReference type="Gene3D" id="1.20.245.10">
    <property type="entry name" value="Lipoxygenase-1, Domain 5"/>
    <property type="match status" value="1"/>
</dbReference>
<evidence type="ECO:0000259" key="7">
    <source>
        <dbReference type="PROSITE" id="PS51393"/>
    </source>
</evidence>
<dbReference type="Proteomes" id="UP001497482">
    <property type="component" value="Chromosome 5"/>
</dbReference>
<keyword evidence="9" id="KW-1185">Reference proteome</keyword>
<feature type="domain" description="Lipoxygenase" evidence="7">
    <location>
        <begin position="112"/>
        <end position="298"/>
    </location>
</feature>
<comment type="caution">
    <text evidence="5">Lacks conserved residue(s) required for the propagation of feature annotation.</text>
</comment>
<dbReference type="Pfam" id="PF01477">
    <property type="entry name" value="PLAT"/>
    <property type="match status" value="1"/>
</dbReference>
<evidence type="ECO:0000313" key="8">
    <source>
        <dbReference type="EMBL" id="CAL1605916.1"/>
    </source>
</evidence>
<dbReference type="GO" id="GO:0016702">
    <property type="term" value="F:oxidoreductase activity, acting on single donors with incorporation of molecular oxygen, incorporation of two atoms of oxygen"/>
    <property type="evidence" value="ECO:0007669"/>
    <property type="project" value="InterPro"/>
</dbReference>
<keyword evidence="4" id="KW-0443">Lipid metabolism</keyword>
<evidence type="ECO:0000256" key="4">
    <source>
        <dbReference type="ARBA" id="ARBA00023098"/>
    </source>
</evidence>
<dbReference type="Gene3D" id="2.60.60.20">
    <property type="entry name" value="PLAT/LH2 domain"/>
    <property type="match status" value="1"/>
</dbReference>
<dbReference type="InterPro" id="IPR001024">
    <property type="entry name" value="PLAT/LH2_dom"/>
</dbReference>
<name>A0AAV2LXY6_KNICA</name>
<feature type="domain" description="PLAT" evidence="6">
    <location>
        <begin position="2"/>
        <end position="119"/>
    </location>
</feature>
<dbReference type="EMBL" id="OZ035827">
    <property type="protein sequence ID" value="CAL1605916.1"/>
    <property type="molecule type" value="Genomic_DNA"/>
</dbReference>
<evidence type="ECO:0000256" key="5">
    <source>
        <dbReference type="PROSITE-ProRule" id="PRU00152"/>
    </source>
</evidence>
<keyword evidence="1" id="KW-0479">Metal-binding</keyword>
<accession>A0AAV2LXY6</accession>
<keyword evidence="3" id="KW-0560">Oxidoreductase</keyword>
<dbReference type="SUPFAM" id="SSF49723">
    <property type="entry name" value="Lipase/lipooxygenase domain (PLAT/LH2 domain)"/>
    <property type="match status" value="1"/>
</dbReference>
<evidence type="ECO:0000256" key="3">
    <source>
        <dbReference type="ARBA" id="ARBA00023002"/>
    </source>
</evidence>
<dbReference type="PANTHER" id="PTHR11771">
    <property type="entry name" value="LIPOXYGENASE"/>
    <property type="match status" value="1"/>
</dbReference>
<evidence type="ECO:0000256" key="1">
    <source>
        <dbReference type="ARBA" id="ARBA00022723"/>
    </source>
</evidence>
<evidence type="ECO:0000256" key="2">
    <source>
        <dbReference type="ARBA" id="ARBA00022964"/>
    </source>
</evidence>
<proteinExistence type="predicted"/>
<gene>
    <name evidence="8" type="ORF">KC01_LOCUS33209</name>
</gene>
<dbReference type="GO" id="GO:0034440">
    <property type="term" value="P:lipid oxidation"/>
    <property type="evidence" value="ECO:0007669"/>
    <property type="project" value="InterPro"/>
</dbReference>
<dbReference type="GO" id="GO:0046872">
    <property type="term" value="F:metal ion binding"/>
    <property type="evidence" value="ECO:0007669"/>
    <property type="project" value="UniProtKB-KW"/>
</dbReference>
<dbReference type="InterPro" id="IPR013819">
    <property type="entry name" value="LipOase_C"/>
</dbReference>
<dbReference type="InterPro" id="IPR000907">
    <property type="entry name" value="LipOase"/>
</dbReference>
<dbReference type="PROSITE" id="PS50095">
    <property type="entry name" value="PLAT"/>
    <property type="match status" value="1"/>
</dbReference>
<dbReference type="PROSITE" id="PS51393">
    <property type="entry name" value="LIPOXYGENASE_3"/>
    <property type="match status" value="1"/>
</dbReference>
<dbReference type="SUPFAM" id="SSF48484">
    <property type="entry name" value="Lipoxigenase"/>
    <property type="match status" value="1"/>
</dbReference>
<protein>
    <submittedName>
        <fullName evidence="8">Uncharacterized protein</fullName>
    </submittedName>
</protein>
<dbReference type="AlphaFoldDB" id="A0AAV2LXY6"/>
<reference evidence="8 9" key="1">
    <citation type="submission" date="2024-04" db="EMBL/GenBank/DDBJ databases">
        <authorList>
            <person name="Waldvogel A.-M."/>
            <person name="Schoenle A."/>
        </authorList>
    </citation>
    <scope>NUCLEOTIDE SEQUENCE [LARGE SCALE GENOMIC DNA]</scope>
</reference>